<proteinExistence type="predicted"/>
<accession>A0A9D3XE40</accession>
<name>A0A9D3XE40_9SAUR</name>
<reference evidence="2" key="1">
    <citation type="submission" date="2021-09" db="EMBL/GenBank/DDBJ databases">
        <title>The genome of Mauremys mutica provides insights into the evolution of semi-aquatic lifestyle.</title>
        <authorList>
            <person name="Gong S."/>
            <person name="Gao Y."/>
        </authorList>
    </citation>
    <scope>NUCLEOTIDE SEQUENCE</scope>
    <source>
        <strain evidence="2">MM-2020</strain>
        <tissue evidence="2">Muscle</tissue>
    </source>
</reference>
<feature type="region of interest" description="Disordered" evidence="1">
    <location>
        <begin position="626"/>
        <end position="697"/>
    </location>
</feature>
<evidence type="ECO:0000313" key="2">
    <source>
        <dbReference type="EMBL" id="KAH1177981.1"/>
    </source>
</evidence>
<evidence type="ECO:0000313" key="3">
    <source>
        <dbReference type="Proteomes" id="UP000827986"/>
    </source>
</evidence>
<feature type="region of interest" description="Disordered" evidence="1">
    <location>
        <begin position="485"/>
        <end position="524"/>
    </location>
</feature>
<feature type="compositionally biased region" description="Basic and acidic residues" evidence="1">
    <location>
        <begin position="171"/>
        <end position="185"/>
    </location>
</feature>
<gene>
    <name evidence="2" type="ORF">KIL84_011683</name>
</gene>
<feature type="region of interest" description="Disordered" evidence="1">
    <location>
        <begin position="241"/>
        <end position="360"/>
    </location>
</feature>
<feature type="compositionally biased region" description="Basic and acidic residues" evidence="1">
    <location>
        <begin position="626"/>
        <end position="637"/>
    </location>
</feature>
<feature type="region of interest" description="Disordered" evidence="1">
    <location>
        <begin position="44"/>
        <end position="98"/>
    </location>
</feature>
<feature type="compositionally biased region" description="Basic and acidic residues" evidence="1">
    <location>
        <begin position="658"/>
        <end position="669"/>
    </location>
</feature>
<organism evidence="2 3">
    <name type="scientific">Mauremys mutica</name>
    <name type="common">yellowpond turtle</name>
    <dbReference type="NCBI Taxonomy" id="74926"/>
    <lineage>
        <taxon>Eukaryota</taxon>
        <taxon>Metazoa</taxon>
        <taxon>Chordata</taxon>
        <taxon>Craniata</taxon>
        <taxon>Vertebrata</taxon>
        <taxon>Euteleostomi</taxon>
        <taxon>Archelosauria</taxon>
        <taxon>Testudinata</taxon>
        <taxon>Testudines</taxon>
        <taxon>Cryptodira</taxon>
        <taxon>Durocryptodira</taxon>
        <taxon>Testudinoidea</taxon>
        <taxon>Geoemydidae</taxon>
        <taxon>Geoemydinae</taxon>
        <taxon>Mauremys</taxon>
    </lineage>
</organism>
<dbReference type="Proteomes" id="UP000827986">
    <property type="component" value="Unassembled WGS sequence"/>
</dbReference>
<feature type="region of interest" description="Disordered" evidence="1">
    <location>
        <begin position="144"/>
        <end position="197"/>
    </location>
</feature>
<keyword evidence="3" id="KW-1185">Reference proteome</keyword>
<feature type="compositionally biased region" description="Basic and acidic residues" evidence="1">
    <location>
        <begin position="485"/>
        <end position="494"/>
    </location>
</feature>
<feature type="compositionally biased region" description="Acidic residues" evidence="1">
    <location>
        <begin position="257"/>
        <end position="267"/>
    </location>
</feature>
<sequence length="697" mass="76197">MLCRRILTCEHGGILLTSQWGDFTAHGAGGPRRHPVAQGLRASRPPPFHKHRQRDLAQPPDMAQAGPAWGASPHACRGGGHHERIDRSGLLPSCEDEADDWETDPDCINDATERGFWSEEGHGAGSEFSIASIISDLSNSIRGCELTQPGTGKPGAPPALSYENRGHRRPPTAEDSHLRSSRETTQRSTGPGTGAPLLWPYPSVYLHSSAGTGIERTSVFECNAAEKLDTFFYEKLKTCEEAPVPPCPARGDSSTYENEELLGEEPGPEAASRSRAHSGTGREGQMVHQRGAQQDQGGRHRQSHTRQRNRRRDSGGGLQRLPSSGAAPDPAACDWSHGPFQPGDGTAAGPGWEEPPHGRGCSRPCLEAGGPPRILPHCVIAHLQSCLACQRFNQSLQAWPGEEAASENSWAPREEESAPSRRARSAAPSQRQLRQRLSEVQKWLAQSTAEEPSLCPGPEAHRAPSRFYACDSYRNLDQKEGGTWRRLEWDRDPGSLKQPAEPRAARGSRRGKSEAGSPPHRQPVARSLGHEELNAATVPQGTCSCLFCERQRCGLGCEPGWRRGGHVSESRPGACSAAEAAAAKLQAESSVQRIVEAFERRSRREAKAAAQEKLFQAARQRELDRRARAVAAKEHRGARLARQPQSGSRPPRSHSRERRREAPRPEAVTEGRPQGSRRKGDTMKKKTSFVEKLKGHH</sequence>
<feature type="region of interest" description="Disordered" evidence="1">
    <location>
        <begin position="400"/>
        <end position="437"/>
    </location>
</feature>
<feature type="compositionally biased region" description="Basic and acidic residues" evidence="1">
    <location>
        <begin position="678"/>
        <end position="697"/>
    </location>
</feature>
<dbReference type="AlphaFoldDB" id="A0A9D3XE40"/>
<dbReference type="EMBL" id="JAHDVG010000474">
    <property type="protein sequence ID" value="KAH1177981.1"/>
    <property type="molecule type" value="Genomic_DNA"/>
</dbReference>
<evidence type="ECO:0000256" key="1">
    <source>
        <dbReference type="SAM" id="MobiDB-lite"/>
    </source>
</evidence>
<feature type="compositionally biased region" description="Low complexity" evidence="1">
    <location>
        <begin position="641"/>
        <end position="650"/>
    </location>
</feature>
<feature type="compositionally biased region" description="Basic residues" evidence="1">
    <location>
        <begin position="299"/>
        <end position="311"/>
    </location>
</feature>
<comment type="caution">
    <text evidence="2">The sequence shown here is derived from an EMBL/GenBank/DDBJ whole genome shotgun (WGS) entry which is preliminary data.</text>
</comment>
<protein>
    <submittedName>
        <fullName evidence="2">Uncharacterized protein</fullName>
    </submittedName>
</protein>